<protein>
    <submittedName>
        <fullName evidence="2">Serine/threonine protein phosphatase PrpC</fullName>
    </submittedName>
</protein>
<proteinExistence type="predicted"/>
<dbReference type="RefSeq" id="WP_237343965.1">
    <property type="nucleotide sequence ID" value="NZ_JABWGX010000002.1"/>
</dbReference>
<dbReference type="PROSITE" id="PS51746">
    <property type="entry name" value="PPM_2"/>
    <property type="match status" value="1"/>
</dbReference>
<keyword evidence="3" id="KW-1185">Reference proteome</keyword>
<dbReference type="EMBL" id="JAUSVY010000004">
    <property type="protein sequence ID" value="MDQ0505582.1"/>
    <property type="molecule type" value="Genomic_DNA"/>
</dbReference>
<organism evidence="2 3">
    <name type="scientific">Xanthobacter agilis</name>
    <dbReference type="NCBI Taxonomy" id="47492"/>
    <lineage>
        <taxon>Bacteria</taxon>
        <taxon>Pseudomonadati</taxon>
        <taxon>Pseudomonadota</taxon>
        <taxon>Alphaproteobacteria</taxon>
        <taxon>Hyphomicrobiales</taxon>
        <taxon>Xanthobacteraceae</taxon>
        <taxon>Xanthobacter</taxon>
    </lineage>
</organism>
<reference evidence="2 3" key="1">
    <citation type="submission" date="2023-07" db="EMBL/GenBank/DDBJ databases">
        <title>Genomic Encyclopedia of Type Strains, Phase IV (KMG-IV): sequencing the most valuable type-strain genomes for metagenomic binning, comparative biology and taxonomic classification.</title>
        <authorList>
            <person name="Goeker M."/>
        </authorList>
    </citation>
    <scope>NUCLEOTIDE SEQUENCE [LARGE SCALE GENOMIC DNA]</scope>
    <source>
        <strain evidence="2 3">DSM 3770</strain>
    </source>
</reference>
<dbReference type="SMART" id="SM00332">
    <property type="entry name" value="PP2Cc"/>
    <property type="match status" value="1"/>
</dbReference>
<dbReference type="SUPFAM" id="SSF81606">
    <property type="entry name" value="PP2C-like"/>
    <property type="match status" value="1"/>
</dbReference>
<evidence type="ECO:0000259" key="1">
    <source>
        <dbReference type="PROSITE" id="PS51746"/>
    </source>
</evidence>
<dbReference type="InterPro" id="IPR001932">
    <property type="entry name" value="PPM-type_phosphatase-like_dom"/>
</dbReference>
<dbReference type="Gene3D" id="3.60.40.10">
    <property type="entry name" value="PPM-type phosphatase domain"/>
    <property type="match status" value="1"/>
</dbReference>
<feature type="domain" description="PPM-type phosphatase" evidence="1">
    <location>
        <begin position="26"/>
        <end position="247"/>
    </location>
</feature>
<dbReference type="Pfam" id="PF13672">
    <property type="entry name" value="PP2C_2"/>
    <property type="match status" value="1"/>
</dbReference>
<evidence type="ECO:0000313" key="2">
    <source>
        <dbReference type="EMBL" id="MDQ0505582.1"/>
    </source>
</evidence>
<sequence>MSDEAARDGAARDGAVSDATMGELRFAASAATRIGPRHRQNEDAHAAWDAAALFVVSDGIGGLADGAVASRAVVELLQRGVTPGAALDRRVAQARDALFRANAALFQSGAESGAPLGATVVLAVLGEGCAVCLWAGDSRAYLARAGRLHPITRDHAIFGRTAPGAAARTVITRAIGPEDDVEIDCAIVDLVAGDALLLCSDGVHGAIPSARLEQLLTTGPGVGATQVVEEAAAYGTRDDATAIIVHIRAAEGAHGARA</sequence>
<dbReference type="SMART" id="SM00331">
    <property type="entry name" value="PP2C_SIG"/>
    <property type="match status" value="1"/>
</dbReference>
<gene>
    <name evidence="2" type="ORF">QOZ94_002378</name>
</gene>
<accession>A0ABU0LEL3</accession>
<dbReference type="Proteomes" id="UP001241747">
    <property type="component" value="Unassembled WGS sequence"/>
</dbReference>
<name>A0ABU0LEL3_XANAG</name>
<dbReference type="InterPro" id="IPR036457">
    <property type="entry name" value="PPM-type-like_dom_sf"/>
</dbReference>
<evidence type="ECO:0000313" key="3">
    <source>
        <dbReference type="Proteomes" id="UP001241747"/>
    </source>
</evidence>
<comment type="caution">
    <text evidence="2">The sequence shown here is derived from an EMBL/GenBank/DDBJ whole genome shotgun (WGS) entry which is preliminary data.</text>
</comment>
<dbReference type="CDD" id="cd00143">
    <property type="entry name" value="PP2Cc"/>
    <property type="match status" value="1"/>
</dbReference>